<keyword evidence="5" id="KW-0805">Transcription regulation</keyword>
<keyword evidence="2" id="KW-0963">Cytoplasm</keyword>
<dbReference type="Gene3D" id="1.10.10.60">
    <property type="entry name" value="Homeodomain-like"/>
    <property type="match status" value="2"/>
</dbReference>
<dbReference type="Pfam" id="PF17853">
    <property type="entry name" value="GGDEF_2"/>
    <property type="match status" value="1"/>
</dbReference>
<dbReference type="GO" id="GO:0003700">
    <property type="term" value="F:DNA-binding transcription factor activity"/>
    <property type="evidence" value="ECO:0007669"/>
    <property type="project" value="InterPro"/>
</dbReference>
<sequence length="540" mass="60746">MDKYTMVVIDDIRTVVNGIAAEMDWSREGIEIVGAASNGEAGLELIRDKKPDLIVTDIRMPRLNGIEMIRALQALDLHGKVIFISGYSDFEYTRSAIKMGAFDYVLKPFTPSQLREVVLKARDAIAEERDQLRRRSDMERKLLESMPLLRQEYLGVLIRFASSPAAIDKRWDFLDIRLDRERLDVLVFEIDRFEDWTRSLPIGEIELLRFAVQNVLEETVQNATKGLVFRDGLGRFVALANAVPELDMTALAERCCRHVERYAKCTVSSGVSMTAVSPAELPGAYRQAMEALSYTFYTEGGSVFAYGDLGPSGETVVRCSSEDEKELNYCVRSGNIDKARLVLDSLFTAWSYSRGKPSPEQTVRVLRGLAEGIVDTAAETADEQAAAEWRKREGAPLTEPQTSIGAMREGLYALTERACGFVNSRHQASAQTTIAETMRHIRETLSVNQSVQDYAKRAHLSASYFANLFKKLTGMSVMQFVTQERIEKAKQLLAEGRTVTETASLLGYEERSYFSDVFKKHSGMTPTEFRMRYADKEPQA</sequence>
<dbReference type="GO" id="GO:0043565">
    <property type="term" value="F:sequence-specific DNA binding"/>
    <property type="evidence" value="ECO:0007669"/>
    <property type="project" value="InterPro"/>
</dbReference>
<dbReference type="PANTHER" id="PTHR42713">
    <property type="entry name" value="HISTIDINE KINASE-RELATED"/>
    <property type="match status" value="1"/>
</dbReference>
<organism evidence="11 12">
    <name type="scientific">Cohnella fermenti</name>
    <dbReference type="NCBI Taxonomy" id="2565925"/>
    <lineage>
        <taxon>Bacteria</taxon>
        <taxon>Bacillati</taxon>
        <taxon>Bacillota</taxon>
        <taxon>Bacilli</taxon>
        <taxon>Bacillales</taxon>
        <taxon>Paenibacillaceae</taxon>
        <taxon>Cohnella</taxon>
    </lineage>
</organism>
<evidence type="ECO:0000259" key="9">
    <source>
        <dbReference type="PROSITE" id="PS01124"/>
    </source>
</evidence>
<dbReference type="Proteomes" id="UP000310636">
    <property type="component" value="Unassembled WGS sequence"/>
</dbReference>
<evidence type="ECO:0000256" key="3">
    <source>
        <dbReference type="ARBA" id="ARBA00022553"/>
    </source>
</evidence>
<reference evidence="11 12" key="1">
    <citation type="submission" date="2019-04" db="EMBL/GenBank/DDBJ databases">
        <title>Cohnella sp. nov. isolated from preserved vegetables.</title>
        <authorList>
            <person name="Lin S.-Y."/>
            <person name="Hung M.-H."/>
            <person name="Young C.-C."/>
        </authorList>
    </citation>
    <scope>NUCLEOTIDE SEQUENCE [LARGE SCALE GENOMIC DNA]</scope>
    <source>
        <strain evidence="11 12">CC-MHH1044</strain>
    </source>
</reference>
<gene>
    <name evidence="11" type="ORF">E6C55_01520</name>
</gene>
<evidence type="ECO:0000313" key="12">
    <source>
        <dbReference type="Proteomes" id="UP000310636"/>
    </source>
</evidence>
<proteinExistence type="predicted"/>
<evidence type="ECO:0000256" key="7">
    <source>
        <dbReference type="ARBA" id="ARBA00023163"/>
    </source>
</evidence>
<dbReference type="SUPFAM" id="SSF52172">
    <property type="entry name" value="CheY-like"/>
    <property type="match status" value="1"/>
</dbReference>
<dbReference type="InterPro" id="IPR001789">
    <property type="entry name" value="Sig_transdc_resp-reg_receiver"/>
</dbReference>
<dbReference type="InterPro" id="IPR020449">
    <property type="entry name" value="Tscrpt_reg_AraC-type_HTH"/>
</dbReference>
<name>A0A4V3WGK9_9BACL</name>
<dbReference type="GO" id="GO:0000160">
    <property type="term" value="P:phosphorelay signal transduction system"/>
    <property type="evidence" value="ECO:0007669"/>
    <property type="project" value="UniProtKB-KW"/>
</dbReference>
<dbReference type="InterPro" id="IPR051552">
    <property type="entry name" value="HptR"/>
</dbReference>
<dbReference type="InterPro" id="IPR009057">
    <property type="entry name" value="Homeodomain-like_sf"/>
</dbReference>
<protein>
    <submittedName>
        <fullName evidence="11">Response regulator</fullName>
    </submittedName>
</protein>
<dbReference type="PANTHER" id="PTHR42713:SF3">
    <property type="entry name" value="TRANSCRIPTIONAL REGULATORY PROTEIN HPTR"/>
    <property type="match status" value="1"/>
</dbReference>
<evidence type="ECO:0000256" key="1">
    <source>
        <dbReference type="ARBA" id="ARBA00004496"/>
    </source>
</evidence>
<dbReference type="RefSeq" id="WP_136367991.1">
    <property type="nucleotide sequence ID" value="NZ_SSOB01000001.1"/>
</dbReference>
<evidence type="ECO:0000259" key="10">
    <source>
        <dbReference type="PROSITE" id="PS50110"/>
    </source>
</evidence>
<evidence type="ECO:0000313" key="11">
    <source>
        <dbReference type="EMBL" id="THF84676.1"/>
    </source>
</evidence>
<evidence type="ECO:0000256" key="5">
    <source>
        <dbReference type="ARBA" id="ARBA00023015"/>
    </source>
</evidence>
<dbReference type="SMART" id="SM00342">
    <property type="entry name" value="HTH_ARAC"/>
    <property type="match status" value="1"/>
</dbReference>
<comment type="caution">
    <text evidence="11">The sequence shown here is derived from an EMBL/GenBank/DDBJ whole genome shotgun (WGS) entry which is preliminary data.</text>
</comment>
<dbReference type="InterPro" id="IPR011006">
    <property type="entry name" value="CheY-like_superfamily"/>
</dbReference>
<dbReference type="Pfam" id="PF00072">
    <property type="entry name" value="Response_reg"/>
    <property type="match status" value="1"/>
</dbReference>
<dbReference type="PROSITE" id="PS01124">
    <property type="entry name" value="HTH_ARAC_FAMILY_2"/>
    <property type="match status" value="1"/>
</dbReference>
<evidence type="ECO:0000256" key="2">
    <source>
        <dbReference type="ARBA" id="ARBA00022490"/>
    </source>
</evidence>
<evidence type="ECO:0000256" key="8">
    <source>
        <dbReference type="PROSITE-ProRule" id="PRU00169"/>
    </source>
</evidence>
<dbReference type="CDD" id="cd17536">
    <property type="entry name" value="REC_YesN-like"/>
    <property type="match status" value="1"/>
</dbReference>
<dbReference type="InterPro" id="IPR018060">
    <property type="entry name" value="HTH_AraC"/>
</dbReference>
<dbReference type="Gene3D" id="3.40.50.2300">
    <property type="match status" value="1"/>
</dbReference>
<keyword evidence="12" id="KW-1185">Reference proteome</keyword>
<keyword evidence="7" id="KW-0804">Transcription</keyword>
<keyword evidence="3 8" id="KW-0597">Phosphoprotein</keyword>
<dbReference type="SUPFAM" id="SSF46689">
    <property type="entry name" value="Homeodomain-like"/>
    <property type="match status" value="2"/>
</dbReference>
<comment type="subcellular location">
    <subcellularLocation>
        <location evidence="1">Cytoplasm</location>
    </subcellularLocation>
</comment>
<dbReference type="AlphaFoldDB" id="A0A4V3WGK9"/>
<dbReference type="SMART" id="SM00448">
    <property type="entry name" value="REC"/>
    <property type="match status" value="1"/>
</dbReference>
<feature type="domain" description="HTH araC/xylS-type" evidence="9">
    <location>
        <begin position="435"/>
        <end position="532"/>
    </location>
</feature>
<dbReference type="PROSITE" id="PS00041">
    <property type="entry name" value="HTH_ARAC_FAMILY_1"/>
    <property type="match status" value="1"/>
</dbReference>
<dbReference type="Pfam" id="PF12833">
    <property type="entry name" value="HTH_18"/>
    <property type="match status" value="1"/>
</dbReference>
<dbReference type="InterPro" id="IPR041522">
    <property type="entry name" value="CdaR_GGDEF"/>
</dbReference>
<keyword evidence="4" id="KW-0902">Two-component regulatory system</keyword>
<dbReference type="GO" id="GO:0005737">
    <property type="term" value="C:cytoplasm"/>
    <property type="evidence" value="ECO:0007669"/>
    <property type="project" value="UniProtKB-SubCell"/>
</dbReference>
<keyword evidence="6" id="KW-0238">DNA-binding</keyword>
<evidence type="ECO:0000256" key="6">
    <source>
        <dbReference type="ARBA" id="ARBA00023125"/>
    </source>
</evidence>
<dbReference type="PRINTS" id="PR00032">
    <property type="entry name" value="HTHARAC"/>
</dbReference>
<dbReference type="OrthoDB" id="9794370at2"/>
<dbReference type="EMBL" id="SSOB01000001">
    <property type="protein sequence ID" value="THF84676.1"/>
    <property type="molecule type" value="Genomic_DNA"/>
</dbReference>
<feature type="modified residue" description="4-aspartylphosphate" evidence="8">
    <location>
        <position position="57"/>
    </location>
</feature>
<evidence type="ECO:0000256" key="4">
    <source>
        <dbReference type="ARBA" id="ARBA00023012"/>
    </source>
</evidence>
<accession>A0A4V3WGK9</accession>
<dbReference type="InterPro" id="IPR018062">
    <property type="entry name" value="HTH_AraC-typ_CS"/>
</dbReference>
<feature type="domain" description="Response regulatory" evidence="10">
    <location>
        <begin position="5"/>
        <end position="122"/>
    </location>
</feature>
<dbReference type="PROSITE" id="PS50110">
    <property type="entry name" value="RESPONSE_REGULATORY"/>
    <property type="match status" value="1"/>
</dbReference>